<dbReference type="RefSeq" id="WP_243553617.1">
    <property type="nucleotide sequence ID" value="NZ_CP094528.1"/>
</dbReference>
<protein>
    <submittedName>
        <fullName evidence="6">TetR/AcrR family transcriptional regulator</fullName>
    </submittedName>
</protein>
<evidence type="ECO:0000256" key="1">
    <source>
        <dbReference type="ARBA" id="ARBA00023015"/>
    </source>
</evidence>
<dbReference type="InterPro" id="IPR050109">
    <property type="entry name" value="HTH-type_TetR-like_transc_reg"/>
</dbReference>
<dbReference type="Proteomes" id="UP000832097">
    <property type="component" value="Chromosome"/>
</dbReference>
<keyword evidence="7" id="KW-1185">Reference proteome</keyword>
<dbReference type="InterPro" id="IPR036271">
    <property type="entry name" value="Tet_transcr_reg_TetR-rel_C_sf"/>
</dbReference>
<keyword evidence="3" id="KW-0804">Transcription</keyword>
<accession>A0ABY4C1N1</accession>
<sequence length="182" mass="19772">MTQLRSDAARSRTRILETARGRDVDALRLNDLAREAGVGVGTVYRHFPTVQSLIEALAADSLQRLRDLAREAEAEPDPARALEGLVRGAVALQLEDDGLRAVLLADDAGDETRAARREVFARFATILDHARRAGVVRPGLTSARLQHLVCGLEYAVRIGSTDDRDFYIDVALAGLRADAASE</sequence>
<evidence type="ECO:0000256" key="3">
    <source>
        <dbReference type="ARBA" id="ARBA00023163"/>
    </source>
</evidence>
<keyword evidence="2 4" id="KW-0238">DNA-binding</keyword>
<evidence type="ECO:0000259" key="5">
    <source>
        <dbReference type="PROSITE" id="PS50977"/>
    </source>
</evidence>
<dbReference type="Gene3D" id="1.10.357.10">
    <property type="entry name" value="Tetracycline Repressor, domain 2"/>
    <property type="match status" value="1"/>
</dbReference>
<evidence type="ECO:0000313" key="6">
    <source>
        <dbReference type="EMBL" id="UOE42685.1"/>
    </source>
</evidence>
<dbReference type="InterPro" id="IPR009057">
    <property type="entry name" value="Homeodomain-like_sf"/>
</dbReference>
<dbReference type="SUPFAM" id="SSF48498">
    <property type="entry name" value="Tetracyclin repressor-like, C-terminal domain"/>
    <property type="match status" value="1"/>
</dbReference>
<evidence type="ECO:0000313" key="7">
    <source>
        <dbReference type="Proteomes" id="UP000832097"/>
    </source>
</evidence>
<dbReference type="Pfam" id="PF00440">
    <property type="entry name" value="TetR_N"/>
    <property type="match status" value="1"/>
</dbReference>
<evidence type="ECO:0000256" key="4">
    <source>
        <dbReference type="PROSITE-ProRule" id="PRU00335"/>
    </source>
</evidence>
<evidence type="ECO:0000256" key="2">
    <source>
        <dbReference type="ARBA" id="ARBA00023125"/>
    </source>
</evidence>
<dbReference type="PANTHER" id="PTHR30055:SF234">
    <property type="entry name" value="HTH-TYPE TRANSCRIPTIONAL REGULATOR BETI"/>
    <property type="match status" value="1"/>
</dbReference>
<dbReference type="InterPro" id="IPR001647">
    <property type="entry name" value="HTH_TetR"/>
</dbReference>
<reference evidence="6 7" key="1">
    <citation type="submission" date="2022-03" db="EMBL/GenBank/DDBJ databases">
        <title>Mucilaginibacter sp. isolated from the gut of Protaetia brevitarsis seulensis larvae.</title>
        <authorList>
            <person name="Won M."/>
            <person name="Kim S.-J."/>
            <person name="Kwon S.-W."/>
        </authorList>
    </citation>
    <scope>NUCLEOTIDE SEQUENCE [LARGE SCALE GENOMIC DNA]</scope>
    <source>
        <strain evidence="6 7">CFWR-12</strain>
    </source>
</reference>
<dbReference type="SUPFAM" id="SSF46689">
    <property type="entry name" value="Homeodomain-like"/>
    <property type="match status" value="1"/>
</dbReference>
<dbReference type="PANTHER" id="PTHR30055">
    <property type="entry name" value="HTH-TYPE TRANSCRIPTIONAL REGULATOR RUTR"/>
    <property type="match status" value="1"/>
</dbReference>
<name>A0ABY4C1N1_9MICO</name>
<dbReference type="InterPro" id="IPR049445">
    <property type="entry name" value="TetR_SbtR-like_C"/>
</dbReference>
<organism evidence="6 7">
    <name type="scientific">Agromyces larvae</name>
    <dbReference type="NCBI Taxonomy" id="2929802"/>
    <lineage>
        <taxon>Bacteria</taxon>
        <taxon>Bacillati</taxon>
        <taxon>Actinomycetota</taxon>
        <taxon>Actinomycetes</taxon>
        <taxon>Micrococcales</taxon>
        <taxon>Microbacteriaceae</taxon>
        <taxon>Agromyces</taxon>
    </lineage>
</organism>
<dbReference type="Pfam" id="PF21597">
    <property type="entry name" value="TetR_C_43"/>
    <property type="match status" value="1"/>
</dbReference>
<gene>
    <name evidence="6" type="ORF">MTO99_10810</name>
</gene>
<feature type="domain" description="HTH tetR-type" evidence="5">
    <location>
        <begin position="5"/>
        <end position="65"/>
    </location>
</feature>
<feature type="DNA-binding region" description="H-T-H motif" evidence="4">
    <location>
        <begin position="28"/>
        <end position="47"/>
    </location>
</feature>
<dbReference type="PROSITE" id="PS50977">
    <property type="entry name" value="HTH_TETR_2"/>
    <property type="match status" value="1"/>
</dbReference>
<keyword evidence="1" id="KW-0805">Transcription regulation</keyword>
<proteinExistence type="predicted"/>
<dbReference type="EMBL" id="CP094528">
    <property type="protein sequence ID" value="UOE42685.1"/>
    <property type="molecule type" value="Genomic_DNA"/>
</dbReference>